<dbReference type="Pfam" id="PF16561">
    <property type="entry name" value="AMPK1_CBM"/>
    <property type="match status" value="1"/>
</dbReference>
<reference evidence="5" key="1">
    <citation type="submission" date="2022-10" db="EMBL/GenBank/DDBJ databases">
        <authorList>
            <person name="Byrne P K."/>
        </authorList>
    </citation>
    <scope>NUCLEOTIDE SEQUENCE</scope>
    <source>
        <strain evidence="5">IFO1815</strain>
    </source>
</reference>
<feature type="compositionally biased region" description="Basic and acidic residues" evidence="3">
    <location>
        <begin position="162"/>
        <end position="171"/>
    </location>
</feature>
<dbReference type="EMBL" id="OX365770">
    <property type="protein sequence ID" value="CAI4035942.1"/>
    <property type="molecule type" value="Genomic_DNA"/>
</dbReference>
<evidence type="ECO:0000256" key="2">
    <source>
        <dbReference type="ARBA" id="ARBA00038216"/>
    </source>
</evidence>
<accession>A0AA35NDV3</accession>
<dbReference type="InterPro" id="IPR014756">
    <property type="entry name" value="Ig_E-set"/>
</dbReference>
<dbReference type="InterPro" id="IPR050827">
    <property type="entry name" value="CRP1_MDG1_kinase"/>
</dbReference>
<feature type="region of interest" description="Disordered" evidence="3">
    <location>
        <begin position="157"/>
        <end position="196"/>
    </location>
</feature>
<dbReference type="GO" id="GO:0031588">
    <property type="term" value="C:nucleotide-activated protein kinase complex"/>
    <property type="evidence" value="ECO:0007669"/>
    <property type="project" value="TreeGrafter"/>
</dbReference>
<dbReference type="GO" id="GO:0005737">
    <property type="term" value="C:cytoplasm"/>
    <property type="evidence" value="ECO:0007669"/>
    <property type="project" value="TreeGrafter"/>
</dbReference>
<keyword evidence="1" id="KW-0597">Phosphoprotein</keyword>
<evidence type="ECO:0000313" key="5">
    <source>
        <dbReference type="EMBL" id="CAI4035942.1"/>
    </source>
</evidence>
<evidence type="ECO:0000313" key="6">
    <source>
        <dbReference type="Proteomes" id="UP001161438"/>
    </source>
</evidence>
<feature type="domain" description="AMP-activated protein kinase glycogen-binding" evidence="4">
    <location>
        <begin position="8"/>
        <end position="86"/>
    </location>
</feature>
<dbReference type="SUPFAM" id="SSF81296">
    <property type="entry name" value="E set domains"/>
    <property type="match status" value="1"/>
</dbReference>
<gene>
    <name evidence="5" type="primary">SMKI14G1520</name>
    <name evidence="5" type="ORF">SMKI_14G1520</name>
</gene>
<dbReference type="Proteomes" id="UP001161438">
    <property type="component" value="Chromosome 14"/>
</dbReference>
<name>A0AA35NDV3_SACMI</name>
<dbReference type="CDD" id="cd02859">
    <property type="entry name" value="E_set_AMPKbeta_like_N"/>
    <property type="match status" value="1"/>
</dbReference>
<keyword evidence="6" id="KW-1185">Reference proteome</keyword>
<dbReference type="PANTHER" id="PTHR10343">
    <property type="entry name" value="5'-AMP-ACTIVATED PROTEIN KINASE , BETA SUBUNIT"/>
    <property type="match status" value="1"/>
</dbReference>
<comment type="similarity">
    <text evidence="2">Belongs to the CRP1/MDG1 family.</text>
</comment>
<dbReference type="GeneID" id="80920830"/>
<proteinExistence type="inferred from homology"/>
<dbReference type="RefSeq" id="XP_056079062.1">
    <property type="nucleotide sequence ID" value="XM_056225222.1"/>
</dbReference>
<feature type="compositionally biased region" description="Polar residues" evidence="3">
    <location>
        <begin position="177"/>
        <end position="190"/>
    </location>
</feature>
<organism evidence="5 6">
    <name type="scientific">Saccharomyces mikatae IFO 1815</name>
    <dbReference type="NCBI Taxonomy" id="226126"/>
    <lineage>
        <taxon>Eukaryota</taxon>
        <taxon>Fungi</taxon>
        <taxon>Dikarya</taxon>
        <taxon>Ascomycota</taxon>
        <taxon>Saccharomycotina</taxon>
        <taxon>Saccharomycetes</taxon>
        <taxon>Saccharomycetales</taxon>
        <taxon>Saccharomycetaceae</taxon>
        <taxon>Saccharomyces</taxon>
    </lineage>
</organism>
<dbReference type="AlphaFoldDB" id="A0AA35NDV3"/>
<evidence type="ECO:0000256" key="3">
    <source>
        <dbReference type="SAM" id="MobiDB-lite"/>
    </source>
</evidence>
<dbReference type="GO" id="GO:0007165">
    <property type="term" value="P:signal transduction"/>
    <property type="evidence" value="ECO:0007669"/>
    <property type="project" value="TreeGrafter"/>
</dbReference>
<feature type="compositionally biased region" description="Acidic residues" evidence="3">
    <location>
        <begin position="233"/>
        <end position="248"/>
    </location>
</feature>
<dbReference type="InterPro" id="IPR013783">
    <property type="entry name" value="Ig-like_fold"/>
</dbReference>
<dbReference type="InterPro" id="IPR032640">
    <property type="entry name" value="AMPK1_CBM"/>
</dbReference>
<dbReference type="Gene3D" id="2.60.40.10">
    <property type="entry name" value="Immunoglobulins"/>
    <property type="match status" value="1"/>
</dbReference>
<protein>
    <recommendedName>
        <fullName evidence="4">AMP-activated protein kinase glycogen-binding domain-containing protein</fullName>
    </recommendedName>
</protein>
<dbReference type="PANTHER" id="PTHR10343:SF81">
    <property type="entry name" value="CRUCIFORM DNA-RECOGNIZING PROTEIN 1-RELATED"/>
    <property type="match status" value="1"/>
</dbReference>
<sequence length="362" mass="39839">MQPNLPQFTFKWPKGPETVILTGGFDEWKGTLPMVKDPNGAFEITLPIKFDSVGSKVYFKFIVDGQWLPNKDYKVIVDGGVENNFITEDDVMQQYGNNTGMLVPESGGLAVTKNTTLIEPEAEKPAKLRKFKIKRVIKTNKQTGERSIFSQEVIEVPESEDEAQKVDKTSKNADGLSGTTTIIENNSTGVTEEKAVKPYEEGPAKLNFAKNEKYITDGLGKTKSSESRLYELSAEELENEEEEEDEDKDAGTNTEGEDSELQSKKSLSIAAKIESSPEKLPVGSTTSTAKETSRKSTGEVIADTQTFEPKPSPTTAATEKVEVKKATTVAKPSHTKGTPKKDVQKSPVKKEGFFKKLSKILK</sequence>
<evidence type="ECO:0000256" key="1">
    <source>
        <dbReference type="ARBA" id="ARBA00022553"/>
    </source>
</evidence>
<dbReference type="GO" id="GO:0019901">
    <property type="term" value="F:protein kinase binding"/>
    <property type="evidence" value="ECO:0007669"/>
    <property type="project" value="TreeGrafter"/>
</dbReference>
<dbReference type="GO" id="GO:0005634">
    <property type="term" value="C:nucleus"/>
    <property type="evidence" value="ECO:0007669"/>
    <property type="project" value="TreeGrafter"/>
</dbReference>
<feature type="region of interest" description="Disordered" evidence="3">
    <location>
        <begin position="222"/>
        <end position="347"/>
    </location>
</feature>
<evidence type="ECO:0000259" key="4">
    <source>
        <dbReference type="Pfam" id="PF16561"/>
    </source>
</evidence>